<keyword evidence="1" id="KW-0472">Membrane</keyword>
<dbReference type="InterPro" id="IPR009305">
    <property type="entry name" value="Mpo1-like"/>
</dbReference>
<evidence type="ECO:0000313" key="2">
    <source>
        <dbReference type="EMBL" id="KKN81302.1"/>
    </source>
</evidence>
<proteinExistence type="predicted"/>
<dbReference type="AlphaFoldDB" id="A0A0F9U1Z5"/>
<comment type="caution">
    <text evidence="2">The sequence shown here is derived from an EMBL/GenBank/DDBJ whole genome shotgun (WGS) entry which is preliminary data.</text>
</comment>
<feature type="transmembrane region" description="Helical" evidence="1">
    <location>
        <begin position="20"/>
        <end position="38"/>
    </location>
</feature>
<dbReference type="EMBL" id="LAZR01000217">
    <property type="protein sequence ID" value="KKN81302.1"/>
    <property type="molecule type" value="Genomic_DNA"/>
</dbReference>
<sequence length="81" mass="9127">MLFDKAIHNWRPRHQNRTCFWLHMVGMPACFIAAPAMAIVGQGWMAGALFVGGYALQLLGHTIEGNRSGEEMFLRKLLSRP</sequence>
<keyword evidence="1" id="KW-1133">Transmembrane helix</keyword>
<reference evidence="2" key="1">
    <citation type="journal article" date="2015" name="Nature">
        <title>Complex archaea that bridge the gap between prokaryotes and eukaryotes.</title>
        <authorList>
            <person name="Spang A."/>
            <person name="Saw J.H."/>
            <person name="Jorgensen S.L."/>
            <person name="Zaremba-Niedzwiedzka K."/>
            <person name="Martijn J."/>
            <person name="Lind A.E."/>
            <person name="van Eijk R."/>
            <person name="Schleper C."/>
            <person name="Guy L."/>
            <person name="Ettema T.J."/>
        </authorList>
    </citation>
    <scope>NUCLEOTIDE SEQUENCE</scope>
</reference>
<gene>
    <name evidence="2" type="ORF">LCGC14_0321390</name>
</gene>
<accession>A0A0F9U1Z5</accession>
<name>A0A0F9U1Z5_9ZZZZ</name>
<evidence type="ECO:0000256" key="1">
    <source>
        <dbReference type="SAM" id="Phobius"/>
    </source>
</evidence>
<organism evidence="2">
    <name type="scientific">marine sediment metagenome</name>
    <dbReference type="NCBI Taxonomy" id="412755"/>
    <lineage>
        <taxon>unclassified sequences</taxon>
        <taxon>metagenomes</taxon>
        <taxon>ecological metagenomes</taxon>
    </lineage>
</organism>
<dbReference type="Pfam" id="PF06127">
    <property type="entry name" value="Mpo1-like"/>
    <property type="match status" value="1"/>
</dbReference>
<keyword evidence="1" id="KW-0812">Transmembrane</keyword>
<protein>
    <recommendedName>
        <fullName evidence="3">DUF962 domain-containing protein</fullName>
    </recommendedName>
</protein>
<evidence type="ECO:0008006" key="3">
    <source>
        <dbReference type="Google" id="ProtNLM"/>
    </source>
</evidence>